<evidence type="ECO:0000313" key="11">
    <source>
        <dbReference type="EMBL" id="EDM26187.1"/>
    </source>
</evidence>
<evidence type="ECO:0000256" key="2">
    <source>
        <dbReference type="ARBA" id="ARBA00001271"/>
    </source>
</evidence>
<feature type="domain" description="Right handed beta helix" evidence="8">
    <location>
        <begin position="428"/>
        <end position="584"/>
    </location>
</feature>
<comment type="catalytic activity">
    <reaction evidence="2">
        <text>Hydrolysis of terminal, non-reducing branched (1-&gt;3)-alpha-D-galactosidic residues, producing free D-galactose.</text>
        <dbReference type="EC" id="3.2.1.n1"/>
    </reaction>
</comment>
<dbReference type="InterPro" id="IPR011050">
    <property type="entry name" value="Pectin_lyase_fold/virulence"/>
</dbReference>
<evidence type="ECO:0000313" key="12">
    <source>
        <dbReference type="Proteomes" id="UP000004947"/>
    </source>
</evidence>
<name>A6DQD6_9BACT</name>
<feature type="domain" description="GLAA-B beta-barrel" evidence="9">
    <location>
        <begin position="140"/>
        <end position="239"/>
    </location>
</feature>
<evidence type="ECO:0000256" key="7">
    <source>
        <dbReference type="SAM" id="SignalP"/>
    </source>
</evidence>
<dbReference type="InterPro" id="IPR057275">
    <property type="entry name" value="Beta-barrel_GLAA-B_I"/>
</dbReference>
<comment type="catalytic activity">
    <reaction evidence="1">
        <text>Hydrolysis of terminal, non-reducing alpha-D-galactose residues in alpha-D-galactosides, including galactose oligosaccharides, galactomannans and galactolipids.</text>
        <dbReference type="EC" id="3.2.1.22"/>
    </reaction>
</comment>
<dbReference type="RefSeq" id="WP_007280065.1">
    <property type="nucleotide sequence ID" value="NZ_ABCK01000019.1"/>
</dbReference>
<keyword evidence="4" id="KW-0677">Repeat</keyword>
<dbReference type="Pfam" id="PF13229">
    <property type="entry name" value="Beta_helix"/>
    <property type="match status" value="1"/>
</dbReference>
<feature type="chain" id="PRO_5002691339" evidence="7">
    <location>
        <begin position="20"/>
        <end position="604"/>
    </location>
</feature>
<dbReference type="Pfam" id="PF23764">
    <property type="entry name" value="Beta-barrel_GLAA-B_II"/>
    <property type="match status" value="1"/>
</dbReference>
<protein>
    <submittedName>
        <fullName evidence="11">Uncharacterized protein</fullName>
    </submittedName>
</protein>
<keyword evidence="3 7" id="KW-0732">Signal</keyword>
<keyword evidence="12" id="KW-1185">Reference proteome</keyword>
<gene>
    <name evidence="11" type="ORF">LNTAR_16608</name>
</gene>
<proteinExistence type="predicted"/>
<feature type="signal peptide" evidence="7">
    <location>
        <begin position="1"/>
        <end position="19"/>
    </location>
</feature>
<dbReference type="OrthoDB" id="9807299at2"/>
<dbReference type="InterPro" id="IPR039448">
    <property type="entry name" value="Beta_helix"/>
</dbReference>
<evidence type="ECO:0000259" key="10">
    <source>
        <dbReference type="Pfam" id="PF23764"/>
    </source>
</evidence>
<dbReference type="SUPFAM" id="SSF51126">
    <property type="entry name" value="Pectin lyase-like"/>
    <property type="match status" value="1"/>
</dbReference>
<dbReference type="InterPro" id="IPR056441">
    <property type="entry name" value="Beta-barrel_GLAA-B_II"/>
</dbReference>
<organism evidence="11 12">
    <name type="scientific">Lentisphaera araneosa HTCC2155</name>
    <dbReference type="NCBI Taxonomy" id="313628"/>
    <lineage>
        <taxon>Bacteria</taxon>
        <taxon>Pseudomonadati</taxon>
        <taxon>Lentisphaerota</taxon>
        <taxon>Lentisphaeria</taxon>
        <taxon>Lentisphaerales</taxon>
        <taxon>Lentisphaeraceae</taxon>
        <taxon>Lentisphaera</taxon>
    </lineage>
</organism>
<evidence type="ECO:0000259" key="9">
    <source>
        <dbReference type="Pfam" id="PF23763"/>
    </source>
</evidence>
<dbReference type="eggNOG" id="COG5434">
    <property type="taxonomic scope" value="Bacteria"/>
</dbReference>
<comment type="caution">
    <text evidence="11">The sequence shown here is derived from an EMBL/GenBank/DDBJ whole genome shotgun (WGS) entry which is preliminary data.</text>
</comment>
<dbReference type="InterPro" id="IPR012334">
    <property type="entry name" value="Pectin_lyas_fold"/>
</dbReference>
<dbReference type="AlphaFoldDB" id="A6DQD6"/>
<dbReference type="Pfam" id="PF23763">
    <property type="entry name" value="Beta-barrel_GLAA-B_I"/>
    <property type="match status" value="1"/>
</dbReference>
<evidence type="ECO:0000259" key="8">
    <source>
        <dbReference type="Pfam" id="PF13229"/>
    </source>
</evidence>
<reference evidence="11 12" key="1">
    <citation type="journal article" date="2010" name="J. Bacteriol.">
        <title>Genome sequence of Lentisphaera araneosa HTCC2155T, the type species of the order Lentisphaerales in the phylum Lentisphaerae.</title>
        <authorList>
            <person name="Thrash J.C."/>
            <person name="Cho J.C."/>
            <person name="Vergin K.L."/>
            <person name="Morris R.M."/>
            <person name="Giovannoni S.J."/>
        </authorList>
    </citation>
    <scope>NUCLEOTIDE SEQUENCE [LARGE SCALE GENOMIC DNA]</scope>
    <source>
        <strain evidence="11 12">HTCC2155</strain>
    </source>
</reference>
<dbReference type="STRING" id="313628.LNTAR_16608"/>
<keyword evidence="5" id="KW-0378">Hydrolase</keyword>
<keyword evidence="6" id="KW-0326">Glycosidase</keyword>
<dbReference type="Proteomes" id="UP000004947">
    <property type="component" value="Unassembled WGS sequence"/>
</dbReference>
<dbReference type="Gene3D" id="2.160.20.10">
    <property type="entry name" value="Single-stranded right-handed beta-helix, Pectin lyase-like"/>
    <property type="match status" value="2"/>
</dbReference>
<dbReference type="GO" id="GO:0004557">
    <property type="term" value="F:alpha-galactosidase activity"/>
    <property type="evidence" value="ECO:0007669"/>
    <property type="project" value="UniProtKB-EC"/>
</dbReference>
<accession>A6DQD6</accession>
<sequence>MYKKLLTLILIFSSMNLFASNIKVINVADFGVYPGEDASPGVYKALEACRQYERAKLVFPKGDYDFYPEYAREKYCSISNNDNGMKRMAFPLLNFKNLEVDGGGSEFFFHGRIVPFVIEGSENILVHNFSVDWKRTFHSEMLVQGGSVKGQYWDVTIDKKKYPYEIENEELVFYGRGWKEEIGQNIVWDPNTSAPIYNTKKYGFAYGGRRGGVIKCRKLANGHLRLSTKIKAVPPKGSVFVCKGLHTTNRLTPGFRVFDNSDITLKDITVYHAGSMGLIAERTKNITLDKFNVHTREGSGRTVSTTADATHFVNCGGLLTIKNSTFKHMLDDATNIHGNYLLVTKVIDDYTLGFSTSHFQHEGFVFARTGDHLRFVSQDELLESGTAVVESVKVYNSTYREVKFTSKVKHLANTDTAANNITWMPELHIDNCVVEENRARSILITTFKKALVENCRFSSMMAGILVEGDTHVWHEAGQVENLTIRNNEFGDMCYGGKGAVFQVSPKIPKDKRKRGFYHRNIVFENNTINTFDNIMVEALSVDGLIFRNNIIKRSGTFEPLNKEQKAFNFEKCKNILLEGNILYGRKIQQSDVSLSAECEKVNIR</sequence>
<evidence type="ECO:0000256" key="3">
    <source>
        <dbReference type="ARBA" id="ARBA00022729"/>
    </source>
</evidence>
<evidence type="ECO:0000256" key="6">
    <source>
        <dbReference type="ARBA" id="ARBA00023295"/>
    </source>
</evidence>
<evidence type="ECO:0000256" key="1">
    <source>
        <dbReference type="ARBA" id="ARBA00001255"/>
    </source>
</evidence>
<dbReference type="EMBL" id="ABCK01000019">
    <property type="protein sequence ID" value="EDM26187.1"/>
    <property type="molecule type" value="Genomic_DNA"/>
</dbReference>
<evidence type="ECO:0000256" key="5">
    <source>
        <dbReference type="ARBA" id="ARBA00022801"/>
    </source>
</evidence>
<feature type="domain" description="GLAA-B beta-barrel" evidence="10">
    <location>
        <begin position="352"/>
        <end position="408"/>
    </location>
</feature>
<evidence type="ECO:0000256" key="4">
    <source>
        <dbReference type="ARBA" id="ARBA00022737"/>
    </source>
</evidence>
<dbReference type="CAZy" id="GH110">
    <property type="family name" value="Glycoside Hydrolase Family 110"/>
</dbReference>